<dbReference type="InterPro" id="IPR038557">
    <property type="entry name" value="RLR_C_sf"/>
</dbReference>
<dbReference type="GO" id="GO:0005737">
    <property type="term" value="C:cytoplasm"/>
    <property type="evidence" value="ECO:0007669"/>
    <property type="project" value="TreeGrafter"/>
</dbReference>
<evidence type="ECO:0000259" key="6">
    <source>
        <dbReference type="PROSITE" id="PS51192"/>
    </source>
</evidence>
<dbReference type="Gene3D" id="1.20.1320.30">
    <property type="match status" value="1"/>
</dbReference>
<dbReference type="Gene3D" id="3.40.50.300">
    <property type="entry name" value="P-loop containing nucleotide triphosphate hydrolases"/>
    <property type="match status" value="2"/>
</dbReference>
<evidence type="ECO:0000256" key="4">
    <source>
        <dbReference type="ARBA" id="ARBA00049390"/>
    </source>
</evidence>
<comment type="catalytic activity">
    <reaction evidence="4">
        <text>ATP + H2O = ADP + phosphate + H(+)</text>
        <dbReference type="Rhea" id="RHEA:13065"/>
        <dbReference type="ChEBI" id="CHEBI:15377"/>
        <dbReference type="ChEBI" id="CHEBI:15378"/>
        <dbReference type="ChEBI" id="CHEBI:30616"/>
        <dbReference type="ChEBI" id="CHEBI:43474"/>
        <dbReference type="ChEBI" id="CHEBI:456216"/>
        <dbReference type="EC" id="3.6.4.13"/>
    </reaction>
    <physiologicalReaction direction="left-to-right" evidence="4">
        <dbReference type="Rhea" id="RHEA:13066"/>
    </physiologicalReaction>
</comment>
<dbReference type="PANTHER" id="PTHR14074:SF16">
    <property type="entry name" value="ANTIVIRAL INNATE IMMUNE RESPONSE RECEPTOR RIG-I"/>
    <property type="match status" value="1"/>
</dbReference>
<feature type="non-terminal residue" evidence="9">
    <location>
        <position position="1"/>
    </location>
</feature>
<keyword evidence="2" id="KW-0399">Innate immunity</keyword>
<evidence type="ECO:0000256" key="2">
    <source>
        <dbReference type="ARBA" id="ARBA00022588"/>
    </source>
</evidence>
<dbReference type="InterPro" id="IPR021673">
    <property type="entry name" value="RLR_CTR"/>
</dbReference>
<name>A0A267HAX5_9PLAT</name>
<evidence type="ECO:0000256" key="3">
    <source>
        <dbReference type="ARBA" id="ARBA00022859"/>
    </source>
</evidence>
<dbReference type="SMART" id="SM00490">
    <property type="entry name" value="HELICc"/>
    <property type="match status" value="1"/>
</dbReference>
<evidence type="ECO:0000313" key="10">
    <source>
        <dbReference type="Proteomes" id="UP000215902"/>
    </source>
</evidence>
<dbReference type="PROSITE" id="PS51192">
    <property type="entry name" value="HELICASE_ATP_BIND_1"/>
    <property type="match status" value="1"/>
</dbReference>
<evidence type="ECO:0000259" key="8">
    <source>
        <dbReference type="PROSITE" id="PS51789"/>
    </source>
</evidence>
<dbReference type="InterPro" id="IPR027417">
    <property type="entry name" value="P-loop_NTPase"/>
</dbReference>
<feature type="region of interest" description="Disordered" evidence="5">
    <location>
        <begin position="278"/>
        <end position="322"/>
    </location>
</feature>
<comment type="caution">
    <text evidence="9">The sequence shown here is derived from an EMBL/GenBank/DDBJ whole genome shotgun (WGS) entry which is preliminary data.</text>
</comment>
<sequence>KLLHKIGLEMPTATSHVANEDSRCQLQLEVHWPELRRFLPNILSYNEDLQKCIVQSDLNELSLIFEVLIPDNSAQNLEQIYGLNDLVFEKLRESRLEKKYFHFCELLERQRFTEAVALLKRRRSESERRLLDCLAEHYRHCLLGSDGKSGENDSLVNDLLLTTLCDFNALTENDVEDVRKSERKMPALLSVLMKHEEWPAKFLTAIVYSEGNCHHLERLLPGFEEYLVQGQRCSLADLQRRLDETGAERDRAEQIVRTAFDSFIRANAYAFEELPSEFAETTREDPAAKAAAASGGGDNGPQLPVGAASQEEAEVEEAERSSRQQMRAYQLELAEAGLAGRNCMVVAPTGSGKTLVGIEIAARRLAEDPDGAKVAFLADRTQLVDQQYAAFKNGLPEPHRSRVICVRGGSVEQFPLSYSLRDHSVLVLSTQILLNNLLDESEDGLAGDVAKFSLLIFDECHHCDKDHPSKKIMDLYFQYRDSNPGKRLPQIVGLTASPGTGQACKLQEATEHVLKICANLDCQELCTVRQHLPSLRTSVFDPKDRMHWAPAKPFTDSLLGELDRLMQRAEDLLAHEAKRFEFLIPRPPSARGSFIYTNYTGMLHKMLKEETREQPSCMLHAAWKHLLRYNFAHLICSLFRSVDALRYLRDELDPECGQPTCRLDRDLRDDLRSALPKMDAFCREQPEAAGSSPALKILAEILRGQFGQNGDSRVIIFVQQRCFTRSIKDFLDSSQPELANAGVRAAVMTGANACGAVGGITQNAQTDTLADFRRGVAKILISTSVSEEGLDVQKCNMVVRFCHVTNEIAMVQSKGRGRAEGSTYHVIVPEQLGWLSDKEKTNRMRDEMMQEAVLRLSKMEQLEFQAKVQKLQSDQACLRKIQQIQKSAASARGAAAPRGSTPRPHYNLQCVGCNTLACTSLDLRMADKHFVVLRDSLLTDGRARLQPRPGGPAEDLLNSQIVCAKCQKLWGGLRKFKDLVFPWLKVEPFKFVNSSTGVSAFGVKKWADTSKYFGTPELSNKEMLDKAEGLPEELYMQLLAGSAPEE</sequence>
<keyword evidence="3" id="KW-0391">Immunity</keyword>
<dbReference type="Proteomes" id="UP000215902">
    <property type="component" value="Unassembled WGS sequence"/>
</dbReference>
<proteinExistence type="inferred from homology"/>
<dbReference type="InterPro" id="IPR014001">
    <property type="entry name" value="Helicase_ATP-bd"/>
</dbReference>
<dbReference type="OrthoDB" id="416741at2759"/>
<evidence type="ECO:0000313" key="9">
    <source>
        <dbReference type="EMBL" id="PAA94682.1"/>
    </source>
</evidence>
<dbReference type="GO" id="GO:0003677">
    <property type="term" value="F:DNA binding"/>
    <property type="evidence" value="ECO:0007669"/>
    <property type="project" value="InterPro"/>
</dbReference>
<dbReference type="SMART" id="SM00487">
    <property type="entry name" value="DEXDc"/>
    <property type="match status" value="1"/>
</dbReference>
<evidence type="ECO:0000256" key="1">
    <source>
        <dbReference type="ARBA" id="ARBA00006866"/>
    </source>
</evidence>
<reference evidence="9 10" key="1">
    <citation type="submission" date="2017-06" db="EMBL/GenBank/DDBJ databases">
        <title>A platform for efficient transgenesis in Macrostomum lignano, a flatworm model organism for stem cell research.</title>
        <authorList>
            <person name="Berezikov E."/>
        </authorList>
    </citation>
    <scope>NUCLEOTIDE SEQUENCE [LARGE SCALE GENOMIC DNA]</scope>
    <source>
        <strain evidence="9">DV1</strain>
        <tissue evidence="9">Whole organism</tissue>
    </source>
</reference>
<dbReference type="PROSITE" id="PS51789">
    <property type="entry name" value="RLR_CTR"/>
    <property type="match status" value="1"/>
</dbReference>
<accession>A0A267HAX5</accession>
<dbReference type="Pfam" id="PF00271">
    <property type="entry name" value="Helicase_C"/>
    <property type="match status" value="1"/>
</dbReference>
<evidence type="ECO:0000256" key="5">
    <source>
        <dbReference type="SAM" id="MobiDB-lite"/>
    </source>
</evidence>
<dbReference type="GO" id="GO:0045087">
    <property type="term" value="P:innate immune response"/>
    <property type="evidence" value="ECO:0007669"/>
    <property type="project" value="UniProtKB-KW"/>
</dbReference>
<dbReference type="Pfam" id="PF11648">
    <property type="entry name" value="RIG-I_C-RD"/>
    <property type="match status" value="1"/>
</dbReference>
<organism evidence="9 10">
    <name type="scientific">Macrostomum lignano</name>
    <dbReference type="NCBI Taxonomy" id="282301"/>
    <lineage>
        <taxon>Eukaryota</taxon>
        <taxon>Metazoa</taxon>
        <taxon>Spiralia</taxon>
        <taxon>Lophotrochozoa</taxon>
        <taxon>Platyhelminthes</taxon>
        <taxon>Rhabditophora</taxon>
        <taxon>Macrostomorpha</taxon>
        <taxon>Macrostomida</taxon>
        <taxon>Macrostomidae</taxon>
        <taxon>Macrostomum</taxon>
    </lineage>
</organism>
<dbReference type="InterPro" id="IPR051363">
    <property type="entry name" value="RLR_Helicase"/>
</dbReference>
<dbReference type="InterPro" id="IPR001650">
    <property type="entry name" value="Helicase_C-like"/>
</dbReference>
<feature type="domain" description="Helicase ATP-binding" evidence="6">
    <location>
        <begin position="334"/>
        <end position="516"/>
    </location>
</feature>
<dbReference type="Gene3D" id="2.170.150.30">
    <property type="entry name" value="RIG-I-like receptor, C-terminal regulatory domain"/>
    <property type="match status" value="1"/>
</dbReference>
<dbReference type="GO" id="GO:0016787">
    <property type="term" value="F:hydrolase activity"/>
    <property type="evidence" value="ECO:0007669"/>
    <property type="project" value="InterPro"/>
</dbReference>
<gene>
    <name evidence="9" type="ORF">BOX15_Mlig018307g2</name>
</gene>
<dbReference type="SUPFAM" id="SSF52540">
    <property type="entry name" value="P-loop containing nucleoside triphosphate hydrolases"/>
    <property type="match status" value="2"/>
</dbReference>
<protein>
    <submittedName>
        <fullName evidence="9">Uncharacterized protein</fullName>
    </submittedName>
</protein>
<dbReference type="GO" id="GO:0005524">
    <property type="term" value="F:ATP binding"/>
    <property type="evidence" value="ECO:0007669"/>
    <property type="project" value="InterPro"/>
</dbReference>
<dbReference type="EMBL" id="NIVC01000003">
    <property type="protein sequence ID" value="PAA94682.1"/>
    <property type="molecule type" value="Genomic_DNA"/>
</dbReference>
<dbReference type="GO" id="GO:0003724">
    <property type="term" value="F:RNA helicase activity"/>
    <property type="evidence" value="ECO:0007669"/>
    <property type="project" value="UniProtKB-EC"/>
</dbReference>
<keyword evidence="10" id="KW-1185">Reference proteome</keyword>
<dbReference type="STRING" id="282301.A0A267HAX5"/>
<evidence type="ECO:0000259" key="7">
    <source>
        <dbReference type="PROSITE" id="PS51194"/>
    </source>
</evidence>
<dbReference type="PROSITE" id="PS51194">
    <property type="entry name" value="HELICASE_CTER"/>
    <property type="match status" value="1"/>
</dbReference>
<feature type="domain" description="RLR CTR" evidence="8">
    <location>
        <begin position="895"/>
        <end position="1023"/>
    </location>
</feature>
<dbReference type="PANTHER" id="PTHR14074">
    <property type="entry name" value="HELICASE WITH DEATH DOMAIN-RELATED"/>
    <property type="match status" value="1"/>
</dbReference>
<feature type="domain" description="Helicase C-terminal" evidence="7">
    <location>
        <begin position="694"/>
        <end position="860"/>
    </location>
</feature>
<comment type="similarity">
    <text evidence="1">Belongs to the helicase family. RLR subfamily.</text>
</comment>
<dbReference type="Pfam" id="PF04851">
    <property type="entry name" value="ResIII"/>
    <property type="match status" value="1"/>
</dbReference>
<dbReference type="InterPro" id="IPR006935">
    <property type="entry name" value="Helicase/UvrB_N"/>
</dbReference>
<dbReference type="AlphaFoldDB" id="A0A267HAX5"/>